<gene>
    <name evidence="1" type="ORF">EHQ17_04535</name>
</gene>
<dbReference type="RefSeq" id="WP_135595560.1">
    <property type="nucleotide sequence ID" value="NZ_RQEZ01000086.1"/>
</dbReference>
<dbReference type="AlphaFoldDB" id="A0A5F1YDV2"/>
<dbReference type="Proteomes" id="UP000298277">
    <property type="component" value="Unassembled WGS sequence"/>
</dbReference>
<proteinExistence type="predicted"/>
<protein>
    <submittedName>
        <fullName evidence="1">Uncharacterized protein</fullName>
    </submittedName>
</protein>
<evidence type="ECO:0000313" key="2">
    <source>
        <dbReference type="Proteomes" id="UP000298277"/>
    </source>
</evidence>
<sequence length="76" mass="8666">MSQTKFVFSQNKKGQNTLKFMDTKNRMCSIVESEPIGKEPTIWCGPDTADRMRLSRRQAGELGEILTKYSETGSFE</sequence>
<name>A0A5F1YDV2_9LEPT</name>
<dbReference type="EMBL" id="RQFA01000024">
    <property type="protein sequence ID" value="TGK36186.1"/>
    <property type="molecule type" value="Genomic_DNA"/>
</dbReference>
<comment type="caution">
    <text evidence="1">The sequence shown here is derived from an EMBL/GenBank/DDBJ whole genome shotgun (WGS) entry which is preliminary data.</text>
</comment>
<evidence type="ECO:0000313" key="1">
    <source>
        <dbReference type="EMBL" id="TGK36186.1"/>
    </source>
</evidence>
<dbReference type="OrthoDB" id="335521at2"/>
<accession>A0A5F1YDV2</accession>
<keyword evidence="2" id="KW-1185">Reference proteome</keyword>
<organism evidence="1 2">
    <name type="scientific">Leptospira gomenensis</name>
    <dbReference type="NCBI Taxonomy" id="2484974"/>
    <lineage>
        <taxon>Bacteria</taxon>
        <taxon>Pseudomonadati</taxon>
        <taxon>Spirochaetota</taxon>
        <taxon>Spirochaetia</taxon>
        <taxon>Leptospirales</taxon>
        <taxon>Leptospiraceae</taxon>
        <taxon>Leptospira</taxon>
    </lineage>
</organism>
<reference evidence="1" key="1">
    <citation type="journal article" date="2019" name="PLoS Negl. Trop. Dis.">
        <title>Revisiting the worldwide diversity of Leptospira species in the environment.</title>
        <authorList>
            <person name="Vincent A.T."/>
            <person name="Schiettekatte O."/>
            <person name="Bourhy P."/>
            <person name="Veyrier F.J."/>
            <person name="Picardeau M."/>
        </authorList>
    </citation>
    <scope>NUCLEOTIDE SEQUENCE [LARGE SCALE GENOMIC DNA]</scope>
    <source>
        <strain evidence="1">201800299</strain>
    </source>
</reference>